<evidence type="ECO:0000313" key="2">
    <source>
        <dbReference type="EMBL" id="KAB7512440.1"/>
    </source>
</evidence>
<dbReference type="RefSeq" id="WP_152134381.1">
    <property type="nucleotide sequence ID" value="NZ_QKKZ01000010.1"/>
</dbReference>
<protein>
    <submittedName>
        <fullName evidence="2">Uncharacterized protein</fullName>
    </submittedName>
</protein>
<feature type="compositionally biased region" description="Basic and acidic residues" evidence="1">
    <location>
        <begin position="1"/>
        <end position="21"/>
    </location>
</feature>
<comment type="caution">
    <text evidence="2">The sequence shown here is derived from an EMBL/GenBank/DDBJ whole genome shotgun (WGS) entry which is preliminary data.</text>
</comment>
<gene>
    <name evidence="2" type="ORF">DM867_13090</name>
</gene>
<name>A0A5N5U1K1_9EURY</name>
<feature type="region of interest" description="Disordered" evidence="1">
    <location>
        <begin position="1"/>
        <end position="22"/>
    </location>
</feature>
<evidence type="ECO:0000256" key="1">
    <source>
        <dbReference type="SAM" id="MobiDB-lite"/>
    </source>
</evidence>
<evidence type="ECO:0000313" key="3">
    <source>
        <dbReference type="Proteomes" id="UP000326865"/>
    </source>
</evidence>
<keyword evidence="3" id="KW-1185">Reference proteome</keyword>
<organism evidence="2 3">
    <name type="scientific">Halosegnis rubeus</name>
    <dbReference type="NCBI Taxonomy" id="2212850"/>
    <lineage>
        <taxon>Archaea</taxon>
        <taxon>Methanobacteriati</taxon>
        <taxon>Methanobacteriota</taxon>
        <taxon>Stenosarchaea group</taxon>
        <taxon>Halobacteria</taxon>
        <taxon>Halobacteriales</taxon>
        <taxon>Natronomonadaceae</taxon>
        <taxon>Halosegnis</taxon>
    </lineage>
</organism>
<accession>A0A5N5U1K1</accession>
<dbReference type="AlphaFoldDB" id="A0A5N5U1K1"/>
<sequence>MNTRHTDDDGRIADDYTREHSPSCGYAEIPERMDCPNAHTVDTAELDAEADDDPEVLEVSYTMSRQTTTTLEVAL</sequence>
<proteinExistence type="predicted"/>
<dbReference type="Proteomes" id="UP000326865">
    <property type="component" value="Unassembled WGS sequence"/>
</dbReference>
<dbReference type="EMBL" id="QKKZ01000010">
    <property type="protein sequence ID" value="KAB7512440.1"/>
    <property type="molecule type" value="Genomic_DNA"/>
</dbReference>
<reference evidence="2 3" key="1">
    <citation type="submission" date="2019-10" db="EMBL/GenBank/DDBJ databases">
        <title>Unraveling microbial dark matter from salterns through culturing: the case of the genus Halosegnis.</title>
        <authorList>
            <person name="Duran-Viseras A."/>
            <person name="Andrei A.-S."/>
            <person name="Vera-Gargallo B."/>
            <person name="Ghai R."/>
            <person name="Sanchez-Porro C."/>
            <person name="Ventosa A."/>
        </authorList>
    </citation>
    <scope>NUCLEOTIDE SEQUENCE [LARGE SCALE GENOMIC DNA]</scope>
    <source>
        <strain evidence="2 3">F18-79</strain>
    </source>
</reference>